<evidence type="ECO:0000313" key="3">
    <source>
        <dbReference type="Proteomes" id="UP000410492"/>
    </source>
</evidence>
<dbReference type="Gene3D" id="3.40.50.150">
    <property type="entry name" value="Vaccinia Virus protein VP39"/>
    <property type="match status" value="1"/>
</dbReference>
<dbReference type="SUPFAM" id="SSF53335">
    <property type="entry name" value="S-adenosyl-L-methionine-dependent methyltransferases"/>
    <property type="match status" value="1"/>
</dbReference>
<dbReference type="Proteomes" id="UP000410492">
    <property type="component" value="Unassembled WGS sequence"/>
</dbReference>
<reference evidence="2 3" key="1">
    <citation type="submission" date="2019-01" db="EMBL/GenBank/DDBJ databases">
        <authorList>
            <person name="Sayadi A."/>
        </authorList>
    </citation>
    <scope>NUCLEOTIDE SEQUENCE [LARGE SCALE GENOMIC DNA]</scope>
</reference>
<dbReference type="Pfam" id="PF10294">
    <property type="entry name" value="Methyltransf_16"/>
    <property type="match status" value="1"/>
</dbReference>
<evidence type="ECO:0008006" key="4">
    <source>
        <dbReference type="Google" id="ProtNLM"/>
    </source>
</evidence>
<organism evidence="2 3">
    <name type="scientific">Callosobruchus maculatus</name>
    <name type="common">Southern cowpea weevil</name>
    <name type="synonym">Pulse bruchid</name>
    <dbReference type="NCBI Taxonomy" id="64391"/>
    <lineage>
        <taxon>Eukaryota</taxon>
        <taxon>Metazoa</taxon>
        <taxon>Ecdysozoa</taxon>
        <taxon>Arthropoda</taxon>
        <taxon>Hexapoda</taxon>
        <taxon>Insecta</taxon>
        <taxon>Pterygota</taxon>
        <taxon>Neoptera</taxon>
        <taxon>Endopterygota</taxon>
        <taxon>Coleoptera</taxon>
        <taxon>Polyphaga</taxon>
        <taxon>Cucujiformia</taxon>
        <taxon>Chrysomeloidea</taxon>
        <taxon>Chrysomelidae</taxon>
        <taxon>Bruchinae</taxon>
        <taxon>Bruchini</taxon>
        <taxon>Callosobruchus</taxon>
    </lineage>
</organism>
<keyword evidence="3" id="KW-1185">Reference proteome</keyword>
<accession>A0A653CXJ0</accession>
<name>A0A653CXJ0_CALMS</name>
<dbReference type="OrthoDB" id="1723750at2759"/>
<evidence type="ECO:0000313" key="2">
    <source>
        <dbReference type="EMBL" id="VEN52641.1"/>
    </source>
</evidence>
<dbReference type="EMBL" id="CAACVG010009229">
    <property type="protein sequence ID" value="VEN52641.1"/>
    <property type="molecule type" value="Genomic_DNA"/>
</dbReference>
<evidence type="ECO:0000313" key="1">
    <source>
        <dbReference type="EMBL" id="VEN47603.1"/>
    </source>
</evidence>
<dbReference type="EMBL" id="CAACVG010007907">
    <property type="protein sequence ID" value="VEN47603.1"/>
    <property type="molecule type" value="Genomic_DNA"/>
</dbReference>
<dbReference type="InterPro" id="IPR019410">
    <property type="entry name" value="Methyltransf_16"/>
</dbReference>
<dbReference type="AlphaFoldDB" id="A0A653CXJ0"/>
<proteinExistence type="predicted"/>
<sequence length="95" mass="11129">MISDSLPEDEKFDYIFTSETVYSTHSYPKLHKVFESLLKKSGKVYLAAKSFYFGVGGGVPYFKEFLDRTKVFKYLTVWEHTTGIKRIILEIKFNQ</sequence>
<dbReference type="InterPro" id="IPR029063">
    <property type="entry name" value="SAM-dependent_MTases_sf"/>
</dbReference>
<protein>
    <recommendedName>
        <fullName evidence="4">Methyltransferase type 11 domain-containing protein</fullName>
    </recommendedName>
</protein>
<gene>
    <name evidence="2" type="ORF">CALMAC_LOCUS12690</name>
    <name evidence="1" type="ORF">CALMAC_LOCUS9319</name>
</gene>